<accession>A0AAV3RKZ1</accession>
<sequence>MKKTLLPAIVAQVVELRKVSPPLTLPAPPFTSPSQRLRLILLLSLPFFYFLVSHLTKSFVLDFIFVFGFSVALFISLHLAFSKLLRRRGWWSLYRSCMS</sequence>
<evidence type="ECO:0000256" key="1">
    <source>
        <dbReference type="SAM" id="Phobius"/>
    </source>
</evidence>
<evidence type="ECO:0000313" key="2">
    <source>
        <dbReference type="EMBL" id="GAA0175592.1"/>
    </source>
</evidence>
<organism evidence="2 3">
    <name type="scientific">Lithospermum erythrorhizon</name>
    <name type="common">Purple gromwell</name>
    <name type="synonym">Lithospermum officinale var. erythrorhizon</name>
    <dbReference type="NCBI Taxonomy" id="34254"/>
    <lineage>
        <taxon>Eukaryota</taxon>
        <taxon>Viridiplantae</taxon>
        <taxon>Streptophyta</taxon>
        <taxon>Embryophyta</taxon>
        <taxon>Tracheophyta</taxon>
        <taxon>Spermatophyta</taxon>
        <taxon>Magnoliopsida</taxon>
        <taxon>eudicotyledons</taxon>
        <taxon>Gunneridae</taxon>
        <taxon>Pentapetalae</taxon>
        <taxon>asterids</taxon>
        <taxon>lamiids</taxon>
        <taxon>Boraginales</taxon>
        <taxon>Boraginaceae</taxon>
        <taxon>Boraginoideae</taxon>
        <taxon>Lithospermeae</taxon>
        <taxon>Lithospermum</taxon>
    </lineage>
</organism>
<feature type="transmembrane region" description="Helical" evidence="1">
    <location>
        <begin position="35"/>
        <end position="52"/>
    </location>
</feature>
<keyword evidence="1" id="KW-0812">Transmembrane</keyword>
<dbReference type="AlphaFoldDB" id="A0AAV3RKZ1"/>
<comment type="caution">
    <text evidence="2">The sequence shown here is derived from an EMBL/GenBank/DDBJ whole genome shotgun (WGS) entry which is preliminary data.</text>
</comment>
<dbReference type="Proteomes" id="UP001454036">
    <property type="component" value="Unassembled WGS sequence"/>
</dbReference>
<reference evidence="2 3" key="1">
    <citation type="submission" date="2024-01" db="EMBL/GenBank/DDBJ databases">
        <title>The complete chloroplast genome sequence of Lithospermum erythrorhizon: insights into the phylogenetic relationship among Boraginaceae species and the maternal lineages of purple gromwells.</title>
        <authorList>
            <person name="Okada T."/>
            <person name="Watanabe K."/>
        </authorList>
    </citation>
    <scope>NUCLEOTIDE SEQUENCE [LARGE SCALE GENOMIC DNA]</scope>
</reference>
<feature type="transmembrane region" description="Helical" evidence="1">
    <location>
        <begin position="59"/>
        <end position="81"/>
    </location>
</feature>
<name>A0AAV3RKZ1_LITER</name>
<gene>
    <name evidence="2" type="ORF">LIER_41943</name>
</gene>
<keyword evidence="1" id="KW-1133">Transmembrane helix</keyword>
<keyword evidence="3" id="KW-1185">Reference proteome</keyword>
<proteinExistence type="predicted"/>
<protein>
    <submittedName>
        <fullName evidence="2">Uncharacterized protein</fullName>
    </submittedName>
</protein>
<dbReference type="EMBL" id="BAABME010027445">
    <property type="protein sequence ID" value="GAA0175592.1"/>
    <property type="molecule type" value="Genomic_DNA"/>
</dbReference>
<evidence type="ECO:0000313" key="3">
    <source>
        <dbReference type="Proteomes" id="UP001454036"/>
    </source>
</evidence>
<keyword evidence="1" id="KW-0472">Membrane</keyword>